<dbReference type="OrthoDB" id="5870251at2759"/>
<proteinExistence type="predicted"/>
<evidence type="ECO:0000313" key="1">
    <source>
        <dbReference type="EMBL" id="RCN38350.1"/>
    </source>
</evidence>
<evidence type="ECO:0000313" key="2">
    <source>
        <dbReference type="Proteomes" id="UP000252519"/>
    </source>
</evidence>
<dbReference type="STRING" id="29170.A0A368G5Q4"/>
<dbReference type="EMBL" id="JOJR01000407">
    <property type="protein sequence ID" value="RCN38350.1"/>
    <property type="molecule type" value="Genomic_DNA"/>
</dbReference>
<comment type="caution">
    <text evidence="1">The sequence shown here is derived from an EMBL/GenBank/DDBJ whole genome shotgun (WGS) entry which is preliminary data.</text>
</comment>
<reference evidence="1 2" key="1">
    <citation type="submission" date="2014-10" db="EMBL/GenBank/DDBJ databases">
        <title>Draft genome of the hookworm Ancylostoma caninum.</title>
        <authorList>
            <person name="Mitreva M."/>
        </authorList>
    </citation>
    <scope>NUCLEOTIDE SEQUENCE [LARGE SCALE GENOMIC DNA]</scope>
    <source>
        <strain evidence="1 2">Baltimore</strain>
    </source>
</reference>
<protein>
    <submittedName>
        <fullName evidence="1">Uncharacterized protein</fullName>
    </submittedName>
</protein>
<dbReference type="AlphaFoldDB" id="A0A368G5Q4"/>
<dbReference type="Proteomes" id="UP000252519">
    <property type="component" value="Unassembled WGS sequence"/>
</dbReference>
<sequence>MFIFNLRSCVDAAVFRNEPTSICDNSDVDSGGDSTGIRQRRLQKARGISDAWRRTLANRDSHDFSKHGEKRPRLSVKRLKHEINIILSSEASSLSDKDVYAFVKNTLFLLYEAELHIRMLNLDCKRLKELFERDVNVIREIHAKQNVPVAITNSILDTRLPPPRGPTAQLDAVAIPPKWDENSNNG</sequence>
<gene>
    <name evidence="1" type="ORF">ANCCAN_15739</name>
</gene>
<accession>A0A368G5Q4</accession>
<name>A0A368G5Q4_ANCCA</name>
<keyword evidence="2" id="KW-1185">Reference proteome</keyword>
<organism evidence="1 2">
    <name type="scientific">Ancylostoma caninum</name>
    <name type="common">Dog hookworm</name>
    <dbReference type="NCBI Taxonomy" id="29170"/>
    <lineage>
        <taxon>Eukaryota</taxon>
        <taxon>Metazoa</taxon>
        <taxon>Ecdysozoa</taxon>
        <taxon>Nematoda</taxon>
        <taxon>Chromadorea</taxon>
        <taxon>Rhabditida</taxon>
        <taxon>Rhabditina</taxon>
        <taxon>Rhabditomorpha</taxon>
        <taxon>Strongyloidea</taxon>
        <taxon>Ancylostomatidae</taxon>
        <taxon>Ancylostomatinae</taxon>
        <taxon>Ancylostoma</taxon>
    </lineage>
</organism>